<feature type="signal peptide" evidence="1">
    <location>
        <begin position="1"/>
        <end position="23"/>
    </location>
</feature>
<dbReference type="Pfam" id="PF01547">
    <property type="entry name" value="SBP_bac_1"/>
    <property type="match status" value="1"/>
</dbReference>
<dbReference type="SUPFAM" id="SSF53850">
    <property type="entry name" value="Periplasmic binding protein-like II"/>
    <property type="match status" value="1"/>
</dbReference>
<dbReference type="Gene3D" id="3.40.190.10">
    <property type="entry name" value="Periplasmic binding protein-like II"/>
    <property type="match status" value="2"/>
</dbReference>
<accession>A0A3L7A5J8</accession>
<dbReference type="OrthoDB" id="9780991at2"/>
<dbReference type="Proteomes" id="UP000272503">
    <property type="component" value="Unassembled WGS sequence"/>
</dbReference>
<protein>
    <submittedName>
        <fullName evidence="2">Sugar ABC transporter substrate-binding protein</fullName>
    </submittedName>
</protein>
<dbReference type="InterPro" id="IPR006059">
    <property type="entry name" value="SBP"/>
</dbReference>
<dbReference type="AlphaFoldDB" id="A0A3L7A5J8"/>
<reference evidence="2 3" key="1">
    <citation type="submission" date="2018-10" db="EMBL/GenBank/DDBJ databases">
        <authorList>
            <person name="Li J."/>
        </authorList>
    </citation>
    <scope>NUCLEOTIDE SEQUENCE [LARGE SCALE GENOMIC DNA]</scope>
    <source>
        <strain evidence="2 3">IF 016277</strain>
    </source>
</reference>
<dbReference type="EMBL" id="RCUX01000006">
    <property type="protein sequence ID" value="RLP75603.1"/>
    <property type="molecule type" value="Genomic_DNA"/>
</dbReference>
<dbReference type="PANTHER" id="PTHR43649">
    <property type="entry name" value="ARABINOSE-BINDING PROTEIN-RELATED"/>
    <property type="match status" value="1"/>
</dbReference>
<dbReference type="InterPro" id="IPR050490">
    <property type="entry name" value="Bact_solute-bd_prot1"/>
</dbReference>
<organism evidence="2 3">
    <name type="scientific">Mycetocola tolaasinivorans</name>
    <dbReference type="NCBI Taxonomy" id="76635"/>
    <lineage>
        <taxon>Bacteria</taxon>
        <taxon>Bacillati</taxon>
        <taxon>Actinomycetota</taxon>
        <taxon>Actinomycetes</taxon>
        <taxon>Micrococcales</taxon>
        <taxon>Microbacteriaceae</taxon>
        <taxon>Mycetocola</taxon>
    </lineage>
</organism>
<dbReference type="RefSeq" id="WP_121648575.1">
    <property type="nucleotide sequence ID" value="NZ_RCUX01000006.1"/>
</dbReference>
<name>A0A3L7A5J8_9MICO</name>
<evidence type="ECO:0000313" key="2">
    <source>
        <dbReference type="EMBL" id="RLP75603.1"/>
    </source>
</evidence>
<dbReference type="PROSITE" id="PS51257">
    <property type="entry name" value="PROKAR_LIPOPROTEIN"/>
    <property type="match status" value="1"/>
</dbReference>
<gene>
    <name evidence="2" type="ORF">D9V32_09015</name>
</gene>
<keyword evidence="1" id="KW-0732">Signal</keyword>
<sequence>MKIRILTAGITAIVLAASLTSCSSEPGGTDAEVKTITYWASNQGASLDNDAEILKPEIAKFEKQTGIKVKLEVVPWSDLTNNTLAAAVSGQGPDVINIGNTNAVTFQSTGAFFPFDDAALDKIGGKDRFIKSSFATTGAEGQTPTSIPLYSQVYGLYYNKKAFADKGLTPPATWEELVSAATALTDASTGKYGIVIPGGTVNASMHMAFIFGAQNGGSAFDKAGKPTFTSDGMVAGVKQYVDLLATDKVVNPSVAQYTEGAQAAGDFARGDAAMYMAQTSSGNVLAQNGMTEDQYGVVPIPAPVGGDKIGSFVAGTNISIFKSSKNVDAALEFVKFLTSDEEQAILNKAYTSLPVVTGVEGRFTEDTELLNTWTEILTDFSKPLPLVPGVQAFQANVGGAVVSLIAQAATGGTITTDTVRKALDEAEQKMGSTK</sequence>
<dbReference type="CDD" id="cd13585">
    <property type="entry name" value="PBP2_TMBP_like"/>
    <property type="match status" value="1"/>
</dbReference>
<dbReference type="PANTHER" id="PTHR43649:SF12">
    <property type="entry name" value="DIACETYLCHITOBIOSE BINDING PROTEIN DASA"/>
    <property type="match status" value="1"/>
</dbReference>
<comment type="caution">
    <text evidence="2">The sequence shown here is derived from an EMBL/GenBank/DDBJ whole genome shotgun (WGS) entry which is preliminary data.</text>
</comment>
<evidence type="ECO:0000313" key="3">
    <source>
        <dbReference type="Proteomes" id="UP000272503"/>
    </source>
</evidence>
<evidence type="ECO:0000256" key="1">
    <source>
        <dbReference type="SAM" id="SignalP"/>
    </source>
</evidence>
<feature type="chain" id="PRO_5018129563" evidence="1">
    <location>
        <begin position="24"/>
        <end position="434"/>
    </location>
</feature>
<keyword evidence="3" id="KW-1185">Reference proteome</keyword>
<proteinExistence type="predicted"/>